<dbReference type="Proteomes" id="UP000185596">
    <property type="component" value="Unassembled WGS sequence"/>
</dbReference>
<sequence length="88" mass="9113">MDERVYDVAFALASRGRLAVLRVLADGNASLGELVARTGTAEVLDHLEELGESGLVSAGIDGRYGLASVDVAVLIRALETVAGAKDES</sequence>
<dbReference type="STRING" id="1912961.BU204_15675"/>
<dbReference type="AlphaFoldDB" id="A0A1Q8CQK7"/>
<proteinExistence type="predicted"/>
<protein>
    <recommendedName>
        <fullName evidence="3">HTH arsR-type domain-containing protein</fullName>
    </recommendedName>
</protein>
<evidence type="ECO:0000313" key="2">
    <source>
        <dbReference type="Proteomes" id="UP000185596"/>
    </source>
</evidence>
<comment type="caution">
    <text evidence="1">The sequence shown here is derived from an EMBL/GenBank/DDBJ whole genome shotgun (WGS) entry which is preliminary data.</text>
</comment>
<organism evidence="1 2">
    <name type="scientific">Actinophytocola xanthii</name>
    <dbReference type="NCBI Taxonomy" id="1912961"/>
    <lineage>
        <taxon>Bacteria</taxon>
        <taxon>Bacillati</taxon>
        <taxon>Actinomycetota</taxon>
        <taxon>Actinomycetes</taxon>
        <taxon>Pseudonocardiales</taxon>
        <taxon>Pseudonocardiaceae</taxon>
    </lineage>
</organism>
<reference evidence="1 2" key="1">
    <citation type="submission" date="2016-12" db="EMBL/GenBank/DDBJ databases">
        <title>The draft genome sequence of Actinophytocola sp. 11-183.</title>
        <authorList>
            <person name="Wang W."/>
            <person name="Yuan L."/>
        </authorList>
    </citation>
    <scope>NUCLEOTIDE SEQUENCE [LARGE SCALE GENOMIC DNA]</scope>
    <source>
        <strain evidence="1 2">11-183</strain>
    </source>
</reference>
<evidence type="ECO:0000313" key="1">
    <source>
        <dbReference type="EMBL" id="OLF16638.1"/>
    </source>
</evidence>
<evidence type="ECO:0008006" key="3">
    <source>
        <dbReference type="Google" id="ProtNLM"/>
    </source>
</evidence>
<keyword evidence="2" id="KW-1185">Reference proteome</keyword>
<dbReference type="InterPro" id="IPR036390">
    <property type="entry name" value="WH_DNA-bd_sf"/>
</dbReference>
<dbReference type="InterPro" id="IPR011991">
    <property type="entry name" value="ArsR-like_HTH"/>
</dbReference>
<dbReference type="CDD" id="cd00090">
    <property type="entry name" value="HTH_ARSR"/>
    <property type="match status" value="1"/>
</dbReference>
<dbReference type="OrthoDB" id="7945987at2"/>
<dbReference type="RefSeq" id="WP_075126414.1">
    <property type="nucleotide sequence ID" value="NZ_MSIE01000027.1"/>
</dbReference>
<name>A0A1Q8CQK7_9PSEU</name>
<dbReference type="EMBL" id="MSIE01000027">
    <property type="protein sequence ID" value="OLF16638.1"/>
    <property type="molecule type" value="Genomic_DNA"/>
</dbReference>
<dbReference type="SUPFAM" id="SSF46785">
    <property type="entry name" value="Winged helix' DNA-binding domain"/>
    <property type="match status" value="1"/>
</dbReference>
<dbReference type="InterPro" id="IPR036388">
    <property type="entry name" value="WH-like_DNA-bd_sf"/>
</dbReference>
<accession>A0A1Q8CQK7</accession>
<dbReference type="Gene3D" id="1.10.10.10">
    <property type="entry name" value="Winged helix-like DNA-binding domain superfamily/Winged helix DNA-binding domain"/>
    <property type="match status" value="1"/>
</dbReference>
<gene>
    <name evidence="1" type="ORF">BU204_15675</name>
</gene>